<dbReference type="EMBL" id="BAABCN010000017">
    <property type="protein sequence ID" value="GAA3892986.1"/>
    <property type="molecule type" value="Genomic_DNA"/>
</dbReference>
<proteinExistence type="predicted"/>
<evidence type="ECO:0000313" key="1">
    <source>
        <dbReference type="EMBL" id="GAA3892986.1"/>
    </source>
</evidence>
<protein>
    <submittedName>
        <fullName evidence="1">Uncharacterized protein</fullName>
    </submittedName>
</protein>
<keyword evidence="2" id="KW-1185">Reference proteome</keyword>
<organism evidence="1 2">
    <name type="scientific">Leifsonia kafniensis</name>
    <dbReference type="NCBI Taxonomy" id="475957"/>
    <lineage>
        <taxon>Bacteria</taxon>
        <taxon>Bacillati</taxon>
        <taxon>Actinomycetota</taxon>
        <taxon>Actinomycetes</taxon>
        <taxon>Micrococcales</taxon>
        <taxon>Microbacteriaceae</taxon>
        <taxon>Leifsonia</taxon>
    </lineage>
</organism>
<reference evidence="2" key="1">
    <citation type="journal article" date="2019" name="Int. J. Syst. Evol. Microbiol.">
        <title>The Global Catalogue of Microorganisms (GCM) 10K type strain sequencing project: providing services to taxonomists for standard genome sequencing and annotation.</title>
        <authorList>
            <consortium name="The Broad Institute Genomics Platform"/>
            <consortium name="The Broad Institute Genome Sequencing Center for Infectious Disease"/>
            <person name="Wu L."/>
            <person name="Ma J."/>
        </authorList>
    </citation>
    <scope>NUCLEOTIDE SEQUENCE [LARGE SCALE GENOMIC DNA]</scope>
    <source>
        <strain evidence="2">JCM 17021</strain>
    </source>
</reference>
<accession>A0ABP7L137</accession>
<name>A0ABP7L137_9MICO</name>
<gene>
    <name evidence="1" type="ORF">GCM10022381_38340</name>
</gene>
<sequence>MSGGRRMRGAAMIALAVILLVVAFASLLLGDAKLRAGDLVTS</sequence>
<dbReference type="Proteomes" id="UP001501803">
    <property type="component" value="Unassembled WGS sequence"/>
</dbReference>
<comment type="caution">
    <text evidence="1">The sequence shown here is derived from an EMBL/GenBank/DDBJ whole genome shotgun (WGS) entry which is preliminary data.</text>
</comment>
<evidence type="ECO:0000313" key="2">
    <source>
        <dbReference type="Proteomes" id="UP001501803"/>
    </source>
</evidence>